<feature type="region of interest" description="Disordered" evidence="3">
    <location>
        <begin position="1"/>
        <end position="121"/>
    </location>
</feature>
<feature type="compositionally biased region" description="Basic residues" evidence="3">
    <location>
        <begin position="106"/>
        <end position="115"/>
    </location>
</feature>
<dbReference type="InterPro" id="IPR012677">
    <property type="entry name" value="Nucleotide-bd_a/b_plait_sf"/>
</dbReference>
<dbReference type="InterPro" id="IPR052462">
    <property type="entry name" value="SLIRP/GR-RBP-like"/>
</dbReference>
<feature type="compositionally biased region" description="Low complexity" evidence="3">
    <location>
        <begin position="81"/>
        <end position="99"/>
    </location>
</feature>
<feature type="compositionally biased region" description="Acidic residues" evidence="3">
    <location>
        <begin position="33"/>
        <end position="46"/>
    </location>
</feature>
<dbReference type="PANTHER" id="PTHR48027">
    <property type="entry name" value="HETEROGENEOUS NUCLEAR RIBONUCLEOPROTEIN 87F-RELATED"/>
    <property type="match status" value="1"/>
</dbReference>
<comment type="caution">
    <text evidence="5">The sequence shown here is derived from an EMBL/GenBank/DDBJ whole genome shotgun (WGS) entry which is preliminary data.</text>
</comment>
<evidence type="ECO:0000256" key="3">
    <source>
        <dbReference type="SAM" id="MobiDB-lite"/>
    </source>
</evidence>
<dbReference type="Pfam" id="PF00076">
    <property type="entry name" value="RRM_1"/>
    <property type="match status" value="1"/>
</dbReference>
<feature type="compositionally biased region" description="Basic and acidic residues" evidence="3">
    <location>
        <begin position="1"/>
        <end position="20"/>
    </location>
</feature>
<accession>A0AAN7TMZ9</accession>
<dbReference type="AlphaFoldDB" id="A0AAN7TMZ9"/>
<dbReference type="GO" id="GO:0003723">
    <property type="term" value="F:RNA binding"/>
    <property type="evidence" value="ECO:0007669"/>
    <property type="project" value="UniProtKB-UniRule"/>
</dbReference>
<evidence type="ECO:0000256" key="2">
    <source>
        <dbReference type="PROSITE-ProRule" id="PRU00176"/>
    </source>
</evidence>
<proteinExistence type="predicted"/>
<evidence type="ECO:0000313" key="5">
    <source>
        <dbReference type="EMBL" id="KAK5109582.1"/>
    </source>
</evidence>
<dbReference type="InterPro" id="IPR034228">
    <property type="entry name" value="Nop6_RRM"/>
</dbReference>
<feature type="compositionally biased region" description="Basic and acidic residues" evidence="3">
    <location>
        <begin position="242"/>
        <end position="309"/>
    </location>
</feature>
<feature type="compositionally biased region" description="Basic and acidic residues" evidence="3">
    <location>
        <begin position="59"/>
        <end position="69"/>
    </location>
</feature>
<evidence type="ECO:0000256" key="1">
    <source>
        <dbReference type="ARBA" id="ARBA00022884"/>
    </source>
</evidence>
<dbReference type="InterPro" id="IPR000504">
    <property type="entry name" value="RRM_dom"/>
</dbReference>
<gene>
    <name evidence="5" type="ORF">LTR62_006933</name>
</gene>
<feature type="region of interest" description="Disordered" evidence="3">
    <location>
        <begin position="203"/>
        <end position="328"/>
    </location>
</feature>
<evidence type="ECO:0000313" key="6">
    <source>
        <dbReference type="Proteomes" id="UP001310890"/>
    </source>
</evidence>
<dbReference type="SMART" id="SM00360">
    <property type="entry name" value="RRM"/>
    <property type="match status" value="1"/>
</dbReference>
<evidence type="ECO:0000259" key="4">
    <source>
        <dbReference type="PROSITE" id="PS50102"/>
    </source>
</evidence>
<dbReference type="PROSITE" id="PS50102">
    <property type="entry name" value="RRM"/>
    <property type="match status" value="1"/>
</dbReference>
<reference evidence="5" key="1">
    <citation type="submission" date="2023-08" db="EMBL/GenBank/DDBJ databases">
        <title>Black Yeasts Isolated from many extreme environments.</title>
        <authorList>
            <person name="Coleine C."/>
            <person name="Stajich J.E."/>
            <person name="Selbmann L."/>
        </authorList>
    </citation>
    <scope>NUCLEOTIDE SEQUENCE</scope>
    <source>
        <strain evidence="5">CCFEE 5401</strain>
    </source>
</reference>
<keyword evidence="1 2" id="KW-0694">RNA-binding</keyword>
<feature type="compositionally biased region" description="Polar residues" evidence="3">
    <location>
        <begin position="48"/>
        <end position="58"/>
    </location>
</feature>
<protein>
    <recommendedName>
        <fullName evidence="4">RRM domain-containing protein</fullName>
    </recommendedName>
</protein>
<dbReference type="Gene3D" id="3.30.70.330">
    <property type="match status" value="1"/>
</dbReference>
<feature type="domain" description="RRM" evidence="4">
    <location>
        <begin position="129"/>
        <end position="236"/>
    </location>
</feature>
<dbReference type="SUPFAM" id="SSF54928">
    <property type="entry name" value="RNA-binding domain, RBD"/>
    <property type="match status" value="1"/>
</dbReference>
<sequence length="328" mass="36893">MSQEDISKRKQKKAERDAARFQKPRKRKRETDALPEDVQAEVDAEENGANTVKDSVQQLKDEAAAQRERNAKKRKTEVKVPTKTATKGAATTTAAPAADGAEEPPKKKKRQRGKKNIAASKGREHKSRFILFIGNLPYNTTDTSLEAYFAKLSPFTLRHRTDPETKKSKGFAFLEFENYDRMETCLRKYHHTLFDPDDYTGTAASSLSELHPQQQPQQKKGGKEKGRIINVELTAGGGGAGEVRKEKIREKNSSLEAERVRRAELEGEKVSAKTEAERKEDERNEAQRLRERVALEGQKARREQKRGGVEEEEGGNGGVHPSRLKMIG</sequence>
<dbReference type="EMBL" id="JAVRRL010000062">
    <property type="protein sequence ID" value="KAK5109582.1"/>
    <property type="molecule type" value="Genomic_DNA"/>
</dbReference>
<dbReference type="InterPro" id="IPR035979">
    <property type="entry name" value="RBD_domain_sf"/>
</dbReference>
<organism evidence="5 6">
    <name type="scientific">Meristemomyces frigidus</name>
    <dbReference type="NCBI Taxonomy" id="1508187"/>
    <lineage>
        <taxon>Eukaryota</taxon>
        <taxon>Fungi</taxon>
        <taxon>Dikarya</taxon>
        <taxon>Ascomycota</taxon>
        <taxon>Pezizomycotina</taxon>
        <taxon>Dothideomycetes</taxon>
        <taxon>Dothideomycetidae</taxon>
        <taxon>Mycosphaerellales</taxon>
        <taxon>Teratosphaeriaceae</taxon>
        <taxon>Meristemomyces</taxon>
    </lineage>
</organism>
<dbReference type="Proteomes" id="UP001310890">
    <property type="component" value="Unassembled WGS sequence"/>
</dbReference>
<dbReference type="CDD" id="cd12400">
    <property type="entry name" value="RRM_Nop6"/>
    <property type="match status" value="1"/>
</dbReference>
<name>A0AAN7TMZ9_9PEZI</name>